<organism evidence="2 3">
    <name type="scientific">Serratia marcescens</name>
    <dbReference type="NCBI Taxonomy" id="615"/>
    <lineage>
        <taxon>Bacteria</taxon>
        <taxon>Pseudomonadati</taxon>
        <taxon>Pseudomonadota</taxon>
        <taxon>Gammaproteobacteria</taxon>
        <taxon>Enterobacterales</taxon>
        <taxon>Yersiniaceae</taxon>
        <taxon>Serratia</taxon>
    </lineage>
</organism>
<reference evidence="2 3" key="1">
    <citation type="submission" date="2023-07" db="EMBL/GenBank/DDBJ databases">
        <title>Pathogens genome sequencing project 196.</title>
        <authorList>
            <person name="Cao X."/>
        </authorList>
    </citation>
    <scope>NUCLEOTIDE SEQUENCE [LARGE SCALE GENOMIC DNA]</scope>
    <source>
        <strain evidence="2 3">SM41</strain>
    </source>
</reference>
<name>A0ABD5BRC8_SERMA</name>
<evidence type="ECO:0000313" key="2">
    <source>
        <dbReference type="EMBL" id="MDQ9558927.1"/>
    </source>
</evidence>
<feature type="transmembrane region" description="Helical" evidence="1">
    <location>
        <begin position="7"/>
        <end position="27"/>
    </location>
</feature>
<sequence length="47" mass="5447">MTEISDFELYFLQFLIVAAGVIGFVWGRETGIKKGTFDTEKRFKDKN</sequence>
<dbReference type="RefSeq" id="WP_159360849.1">
    <property type="nucleotide sequence ID" value="NZ_CP047391.1"/>
</dbReference>
<gene>
    <name evidence="2" type="ORF">RF091_25900</name>
</gene>
<accession>A0ABD5BRC8</accession>
<comment type="caution">
    <text evidence="2">The sequence shown here is derived from an EMBL/GenBank/DDBJ whole genome shotgun (WGS) entry which is preliminary data.</text>
</comment>
<keyword evidence="1" id="KW-0472">Membrane</keyword>
<dbReference type="Proteomes" id="UP001234811">
    <property type="component" value="Unassembled WGS sequence"/>
</dbReference>
<keyword evidence="1" id="KW-0812">Transmembrane</keyword>
<evidence type="ECO:0000313" key="3">
    <source>
        <dbReference type="Proteomes" id="UP001234811"/>
    </source>
</evidence>
<dbReference type="EMBL" id="JAVIPQ010000442">
    <property type="protein sequence ID" value="MDQ9558927.1"/>
    <property type="molecule type" value="Genomic_DNA"/>
</dbReference>
<proteinExistence type="predicted"/>
<evidence type="ECO:0000256" key="1">
    <source>
        <dbReference type="SAM" id="Phobius"/>
    </source>
</evidence>
<dbReference type="AlphaFoldDB" id="A0ABD5BRC8"/>
<keyword evidence="1" id="KW-1133">Transmembrane helix</keyword>
<protein>
    <submittedName>
        <fullName evidence="2">Uncharacterized protein</fullName>
    </submittedName>
</protein>